<protein>
    <submittedName>
        <fullName evidence="3">Uncharacterized protein</fullName>
    </submittedName>
</protein>
<organism evidence="3 4">
    <name type="scientific">Rhodococcoides kyotonense</name>
    <dbReference type="NCBI Taxonomy" id="398843"/>
    <lineage>
        <taxon>Bacteria</taxon>
        <taxon>Bacillati</taxon>
        <taxon>Actinomycetota</taxon>
        <taxon>Actinomycetes</taxon>
        <taxon>Mycobacteriales</taxon>
        <taxon>Nocardiaceae</taxon>
        <taxon>Rhodococcoides</taxon>
    </lineage>
</organism>
<evidence type="ECO:0000313" key="4">
    <source>
        <dbReference type="Proteomes" id="UP000077519"/>
    </source>
</evidence>
<gene>
    <name evidence="3" type="ORF">A3K89_08755</name>
</gene>
<evidence type="ECO:0000313" key="3">
    <source>
        <dbReference type="EMBL" id="OAK52962.1"/>
    </source>
</evidence>
<comment type="caution">
    <text evidence="3">The sequence shown here is derived from an EMBL/GenBank/DDBJ whole genome shotgun (WGS) entry which is preliminary data.</text>
</comment>
<accession>A0A177YBQ8</accession>
<dbReference type="EMBL" id="LVHI01000023">
    <property type="protein sequence ID" value="OAK52962.1"/>
    <property type="molecule type" value="Genomic_DNA"/>
</dbReference>
<keyword evidence="2" id="KW-1133">Transmembrane helix</keyword>
<keyword evidence="2" id="KW-0812">Transmembrane</keyword>
<keyword evidence="4" id="KW-1185">Reference proteome</keyword>
<dbReference type="RefSeq" id="WP_068429207.1">
    <property type="nucleotide sequence ID" value="NZ_LVHI01000023.1"/>
</dbReference>
<evidence type="ECO:0000256" key="1">
    <source>
        <dbReference type="SAM" id="MobiDB-lite"/>
    </source>
</evidence>
<evidence type="ECO:0000256" key="2">
    <source>
        <dbReference type="SAM" id="Phobius"/>
    </source>
</evidence>
<feature type="transmembrane region" description="Helical" evidence="2">
    <location>
        <begin position="138"/>
        <end position="159"/>
    </location>
</feature>
<feature type="region of interest" description="Disordered" evidence="1">
    <location>
        <begin position="1"/>
        <end position="22"/>
    </location>
</feature>
<name>A0A177YBQ8_9NOCA</name>
<feature type="region of interest" description="Disordered" evidence="1">
    <location>
        <begin position="177"/>
        <end position="202"/>
    </location>
</feature>
<dbReference type="AlphaFoldDB" id="A0A177YBQ8"/>
<keyword evidence="2" id="KW-0472">Membrane</keyword>
<feature type="transmembrane region" description="Helical" evidence="2">
    <location>
        <begin position="35"/>
        <end position="56"/>
    </location>
</feature>
<feature type="transmembrane region" description="Helical" evidence="2">
    <location>
        <begin position="82"/>
        <end position="100"/>
    </location>
</feature>
<sequence length="202" mass="21750">MSSDRRTPDNTTPDGQKPDYDTAERRIDSEIDPGVRAVVVAVLVLVLLGTLALPHAGGATGFDVLSGNSSALGESIALPSRIFEWFVLVFGIVFSVLALVTRIWALAWAALCGSAVACVFGMLSIWSRQTLPSDVSGGGPGIGLIVAWIAVLLLTFHWLKAVWNKTTAQLEAQERRRRAATEAEQNSQWAGPVLGRPTDRKR</sequence>
<feature type="transmembrane region" description="Helical" evidence="2">
    <location>
        <begin position="107"/>
        <end position="126"/>
    </location>
</feature>
<reference evidence="3 4" key="1">
    <citation type="submission" date="2016-03" db="EMBL/GenBank/DDBJ databases">
        <title>Genome sequence of Rhodococcus kyotonensis KB10.</title>
        <authorList>
            <person name="Jeong H."/>
            <person name="Hong C.E."/>
            <person name="Jo S.H."/>
            <person name="Park J.M."/>
        </authorList>
    </citation>
    <scope>NUCLEOTIDE SEQUENCE [LARGE SCALE GENOMIC DNA]</scope>
    <source>
        <strain evidence="3 4">KB10</strain>
    </source>
</reference>
<proteinExistence type="predicted"/>
<dbReference type="Proteomes" id="UP000077519">
    <property type="component" value="Unassembled WGS sequence"/>
</dbReference>